<organism evidence="2 3">
    <name type="scientific">Hydra vulgaris</name>
    <name type="common">Hydra</name>
    <name type="synonym">Hydra attenuata</name>
    <dbReference type="NCBI Taxonomy" id="6087"/>
    <lineage>
        <taxon>Eukaryota</taxon>
        <taxon>Metazoa</taxon>
        <taxon>Cnidaria</taxon>
        <taxon>Hydrozoa</taxon>
        <taxon>Hydroidolina</taxon>
        <taxon>Anthoathecata</taxon>
        <taxon>Aplanulata</taxon>
        <taxon>Hydridae</taxon>
        <taxon>Hydra</taxon>
    </lineage>
</organism>
<dbReference type="SUPFAM" id="SSF143503">
    <property type="entry name" value="PUG domain-like"/>
    <property type="match status" value="1"/>
</dbReference>
<evidence type="ECO:0000259" key="1">
    <source>
        <dbReference type="Pfam" id="PF21388"/>
    </source>
</evidence>
<dbReference type="InterPro" id="IPR036339">
    <property type="entry name" value="PUB-like_dom_sf"/>
</dbReference>
<proteinExistence type="predicted"/>
<evidence type="ECO:0000313" key="3">
    <source>
        <dbReference type="RefSeq" id="XP_065676485.1"/>
    </source>
</evidence>
<gene>
    <name evidence="3" type="primary">LOC136092356</name>
</gene>
<dbReference type="Gene3D" id="1.20.58.2190">
    <property type="match status" value="1"/>
</dbReference>
<evidence type="ECO:0000313" key="2">
    <source>
        <dbReference type="Proteomes" id="UP001652625"/>
    </source>
</evidence>
<dbReference type="InterPro" id="IPR048839">
    <property type="entry name" value="SPATA2_PUB-like"/>
</dbReference>
<sequence>MAFSIEADVHQFYDDIIRGQNDISCEKWKLVPDIFKNFEDVTKQIKLVNPMRYLVYVIKKCNSNDPNEIYKCIEKIQKSLNCLMLYCINIIRNPKKSEFQIIKRYTGYYKFNIDTVMEGLETEVFNYMGYRLDEENDQFFLQINDNLSQVELAYQLYLSQVYCANVCTVFKRLFEIAPVNNVIVYFINNSNNPNAFQKYLNSSENDLNSKKEQQFKGQFKYEENNKSEQRQLTRYTSSRSTTV</sequence>
<reference evidence="3" key="1">
    <citation type="submission" date="2025-08" db="UniProtKB">
        <authorList>
            <consortium name="RefSeq"/>
        </authorList>
    </citation>
    <scope>IDENTIFICATION</scope>
</reference>
<accession>A0ABM4DPH9</accession>
<name>A0ABM4DPH9_HYDVU</name>
<feature type="domain" description="Spermatogenesis-associated protein 2 PUB-like" evidence="1">
    <location>
        <begin position="76"/>
        <end position="173"/>
    </location>
</feature>
<keyword evidence="2" id="KW-1185">Reference proteome</keyword>
<dbReference type="Pfam" id="PF21388">
    <property type="entry name" value="SPATA2_PUB-like"/>
    <property type="match status" value="1"/>
</dbReference>
<dbReference type="RefSeq" id="XP_065676485.1">
    <property type="nucleotide sequence ID" value="XM_065820413.1"/>
</dbReference>
<dbReference type="GeneID" id="136092356"/>
<dbReference type="Proteomes" id="UP001652625">
    <property type="component" value="Chromosome 15"/>
</dbReference>
<protein>
    <submittedName>
        <fullName evidence="3">Uncharacterized protein LOC136092356</fullName>
    </submittedName>
</protein>